<dbReference type="OrthoDB" id="341421at2759"/>
<dbReference type="GeneID" id="6084284"/>
<accession>B0DXJ2</accession>
<proteinExistence type="predicted"/>
<keyword evidence="7" id="KW-1185">Reference proteome</keyword>
<keyword evidence="2 4" id="KW-0863">Zinc-finger</keyword>
<evidence type="ECO:0000256" key="3">
    <source>
        <dbReference type="ARBA" id="ARBA00022833"/>
    </source>
</evidence>
<keyword evidence="1" id="KW-0479">Metal-binding</keyword>
<reference evidence="6 7" key="1">
    <citation type="journal article" date="2008" name="Nature">
        <title>The genome of Laccaria bicolor provides insights into mycorrhizal symbiosis.</title>
        <authorList>
            <person name="Martin F."/>
            <person name="Aerts A."/>
            <person name="Ahren D."/>
            <person name="Brun A."/>
            <person name="Danchin E.G.J."/>
            <person name="Duchaussoy F."/>
            <person name="Gibon J."/>
            <person name="Kohler A."/>
            <person name="Lindquist E."/>
            <person name="Pereda V."/>
            <person name="Salamov A."/>
            <person name="Shapiro H.J."/>
            <person name="Wuyts J."/>
            <person name="Blaudez D."/>
            <person name="Buee M."/>
            <person name="Brokstein P."/>
            <person name="Canbaeck B."/>
            <person name="Cohen D."/>
            <person name="Courty P.E."/>
            <person name="Coutinho P.M."/>
            <person name="Delaruelle C."/>
            <person name="Detter J.C."/>
            <person name="Deveau A."/>
            <person name="DiFazio S."/>
            <person name="Duplessis S."/>
            <person name="Fraissinet-Tachet L."/>
            <person name="Lucic E."/>
            <person name="Frey-Klett P."/>
            <person name="Fourrey C."/>
            <person name="Feussner I."/>
            <person name="Gay G."/>
            <person name="Grimwood J."/>
            <person name="Hoegger P.J."/>
            <person name="Jain P."/>
            <person name="Kilaru S."/>
            <person name="Labbe J."/>
            <person name="Lin Y.C."/>
            <person name="Legue V."/>
            <person name="Le Tacon F."/>
            <person name="Marmeisse R."/>
            <person name="Melayah D."/>
            <person name="Montanini B."/>
            <person name="Muratet M."/>
            <person name="Nehls U."/>
            <person name="Niculita-Hirzel H."/>
            <person name="Oudot-Le Secq M.P."/>
            <person name="Peter M."/>
            <person name="Quesneville H."/>
            <person name="Rajashekar B."/>
            <person name="Reich M."/>
            <person name="Rouhier N."/>
            <person name="Schmutz J."/>
            <person name="Yin T."/>
            <person name="Chalot M."/>
            <person name="Henrissat B."/>
            <person name="Kuees U."/>
            <person name="Lucas S."/>
            <person name="Van de Peer Y."/>
            <person name="Podila G.K."/>
            <person name="Polle A."/>
            <person name="Pukkila P.J."/>
            <person name="Richardson P.M."/>
            <person name="Rouze P."/>
            <person name="Sanders I.R."/>
            <person name="Stajich J.E."/>
            <person name="Tunlid A."/>
            <person name="Tuskan G."/>
            <person name="Grigoriev I.V."/>
        </authorList>
    </citation>
    <scope>NUCLEOTIDE SEQUENCE [LARGE SCALE GENOMIC DNA]</scope>
    <source>
        <strain evidence="7">S238N-H82 / ATCC MYA-4686</strain>
    </source>
</reference>
<gene>
    <name evidence="6" type="ORF">LACBIDRAFT_295718</name>
</gene>
<dbReference type="PROSITE" id="PS50865">
    <property type="entry name" value="ZF_MYND_2"/>
    <property type="match status" value="1"/>
</dbReference>
<dbReference type="KEGG" id="lbc:LACBIDRAFT_295718"/>
<dbReference type="GO" id="GO:0008270">
    <property type="term" value="F:zinc ion binding"/>
    <property type="evidence" value="ECO:0007669"/>
    <property type="project" value="UniProtKB-KW"/>
</dbReference>
<name>B0DXJ2_LACBS</name>
<dbReference type="EMBL" id="DS547147">
    <property type="protein sequence ID" value="EDR00687.1"/>
    <property type="molecule type" value="Genomic_DNA"/>
</dbReference>
<dbReference type="HOGENOM" id="CLU_868754_0_0_1"/>
<evidence type="ECO:0000256" key="1">
    <source>
        <dbReference type="ARBA" id="ARBA00022723"/>
    </source>
</evidence>
<evidence type="ECO:0000256" key="2">
    <source>
        <dbReference type="ARBA" id="ARBA00022771"/>
    </source>
</evidence>
<dbReference type="RefSeq" id="XP_001888696.1">
    <property type="nucleotide sequence ID" value="XM_001888661.1"/>
</dbReference>
<dbReference type="InterPro" id="IPR002893">
    <property type="entry name" value="Znf_MYND"/>
</dbReference>
<dbReference type="InParanoid" id="B0DXJ2"/>
<dbReference type="SUPFAM" id="SSF144232">
    <property type="entry name" value="HIT/MYND zinc finger-like"/>
    <property type="match status" value="1"/>
</dbReference>
<organism evidence="7">
    <name type="scientific">Laccaria bicolor (strain S238N-H82 / ATCC MYA-4686)</name>
    <name type="common">Bicoloured deceiver</name>
    <name type="synonym">Laccaria laccata var. bicolor</name>
    <dbReference type="NCBI Taxonomy" id="486041"/>
    <lineage>
        <taxon>Eukaryota</taxon>
        <taxon>Fungi</taxon>
        <taxon>Dikarya</taxon>
        <taxon>Basidiomycota</taxon>
        <taxon>Agaricomycotina</taxon>
        <taxon>Agaricomycetes</taxon>
        <taxon>Agaricomycetidae</taxon>
        <taxon>Agaricales</taxon>
        <taxon>Agaricineae</taxon>
        <taxon>Hydnangiaceae</taxon>
        <taxon>Laccaria</taxon>
    </lineage>
</organism>
<sequence>MFDRIKFAAFSPAHNVVTAVTRIHFVTKHVLVALSISVKESQGFTTRCHTNFYLTITDTMEDLFSSLPYFNPMMMVNTSGTCATTRLIQCRDLGVYTNDVSRKFQRSPEDAPDLSRDDFLARKKIINQVSRYCADRARETKSEYEDQYVPILYLYERDWGHLVFTDMTTTRFLVVMIFPPTCNCGNFSHHDYDALTKYQADRFFSLLTYLHHKEGKPNWYFVSNISCVQSFHELRVRATYTTSKHGYAIDSVFLNGKEAPTPSQIKGRKAAKLPPIFHVTPETFVPSLLPGEVEKIDNLLAQRGEKEPAPQSVRDEVLGTKEVRPEVSSTWKAKHGRQCAYCQEFQEEGLMLCAKCKLVYYCSKDCQRYAWPTHKRICKKLEGTQPAPETS</sequence>
<evidence type="ECO:0000256" key="4">
    <source>
        <dbReference type="PROSITE-ProRule" id="PRU00134"/>
    </source>
</evidence>
<dbReference type="AlphaFoldDB" id="B0DXJ2"/>
<feature type="domain" description="MYND-type" evidence="5">
    <location>
        <begin position="339"/>
        <end position="378"/>
    </location>
</feature>
<dbReference type="Pfam" id="PF01753">
    <property type="entry name" value="zf-MYND"/>
    <property type="match status" value="1"/>
</dbReference>
<keyword evidence="3" id="KW-0862">Zinc</keyword>
<protein>
    <submittedName>
        <fullName evidence="6">Predicted protein</fullName>
    </submittedName>
</protein>
<evidence type="ECO:0000313" key="6">
    <source>
        <dbReference type="EMBL" id="EDR00687.1"/>
    </source>
</evidence>
<dbReference type="Gene3D" id="6.10.140.2220">
    <property type="match status" value="1"/>
</dbReference>
<evidence type="ECO:0000259" key="5">
    <source>
        <dbReference type="PROSITE" id="PS50865"/>
    </source>
</evidence>
<dbReference type="Proteomes" id="UP000001194">
    <property type="component" value="Unassembled WGS sequence"/>
</dbReference>
<evidence type="ECO:0000313" key="7">
    <source>
        <dbReference type="Proteomes" id="UP000001194"/>
    </source>
</evidence>